<protein>
    <recommendedName>
        <fullName evidence="2">F-box domain-containing protein</fullName>
    </recommendedName>
</protein>
<dbReference type="Gene3D" id="3.80.10.10">
    <property type="entry name" value="Ribonuclease Inhibitor"/>
    <property type="match status" value="1"/>
</dbReference>
<dbReference type="InterPro" id="IPR001810">
    <property type="entry name" value="F-box_dom"/>
</dbReference>
<comment type="caution">
    <text evidence="3">The sequence shown here is derived from an EMBL/GenBank/DDBJ whole genome shotgun (WGS) entry which is preliminary data.</text>
</comment>
<dbReference type="InterPro" id="IPR032675">
    <property type="entry name" value="LRR_dom_sf"/>
</dbReference>
<dbReference type="InterPro" id="IPR036047">
    <property type="entry name" value="F-box-like_dom_sf"/>
</dbReference>
<dbReference type="Gene3D" id="1.20.1280.50">
    <property type="match status" value="1"/>
</dbReference>
<evidence type="ECO:0000259" key="2">
    <source>
        <dbReference type="Pfam" id="PF12937"/>
    </source>
</evidence>
<gene>
    <name evidence="3" type="ORF">ONZ51_g5568</name>
</gene>
<evidence type="ECO:0000313" key="3">
    <source>
        <dbReference type="EMBL" id="KAJ8482131.1"/>
    </source>
</evidence>
<sequence length="616" mass="69358">MNIDPSDALPPSRKAIQTNWTLSEALLAYEALIAKRRFLEEQTSAVAAFINSQAPVHRLPHELLADIFLKMREDDLSYLWGTSKLDMASWFGLTAVCRTWRLVACGTPFLWQNLSVGRTIHIELFKIFLRRSGNLSLTLRFNGTRRMAPLLSQLRGHFHRIAHLDLNRMPALQAKAVARFLREDMPSLKVLLVSFGVLRLDRPLNDDEDDDIDGGDEDHHRDLLLQGRPLIAFVPRDTQFPSLEELNLRNIALTPPHSLTHSLKFLTLENCSTHSWPLSAFASFVKECSRLEYINLRRYHFHDPDIWQWRLNGTPSLSRVTLNFDSSLESVVIDDEAIYTARFLSAFAISPHTSLLVDSWSSAGGNGALVGPPDRCLPADKTGLPLIKTIRDLQAVIESDILNLMGDGHGVAGTLTVCCRPPLNSPLNIANEVLEVYGESPLTGLSVRTRDVYVDRSTWMDLLSHFARLKRLAVCVTSPIAKHTVNALLDVLVYSGSNGPTHIPNLIDLTLAVAVEDADAEVEMLNYITKWLAARTEAGKRFARLRVGFLGHPYQDCMRRRAELVQDLSHLATTTECFCHDDWMELDRRHWRYSTGLIEDEDEDEDESEGGDANGQ</sequence>
<accession>A0AAD7TTX0</accession>
<dbReference type="SUPFAM" id="SSF81383">
    <property type="entry name" value="F-box domain"/>
    <property type="match status" value="1"/>
</dbReference>
<evidence type="ECO:0000313" key="4">
    <source>
        <dbReference type="Proteomes" id="UP001215151"/>
    </source>
</evidence>
<feature type="compositionally biased region" description="Acidic residues" evidence="1">
    <location>
        <begin position="598"/>
        <end position="610"/>
    </location>
</feature>
<evidence type="ECO:0000256" key="1">
    <source>
        <dbReference type="SAM" id="MobiDB-lite"/>
    </source>
</evidence>
<keyword evidence="4" id="KW-1185">Reference proteome</keyword>
<dbReference type="Pfam" id="PF12937">
    <property type="entry name" value="F-box-like"/>
    <property type="match status" value="1"/>
</dbReference>
<dbReference type="Proteomes" id="UP001215151">
    <property type="component" value="Unassembled WGS sequence"/>
</dbReference>
<reference evidence="3" key="1">
    <citation type="submission" date="2022-11" db="EMBL/GenBank/DDBJ databases">
        <title>Genome Sequence of Cubamyces cubensis.</title>
        <authorList>
            <person name="Buettner E."/>
        </authorList>
    </citation>
    <scope>NUCLEOTIDE SEQUENCE</scope>
    <source>
        <strain evidence="3">MPL-01</strain>
    </source>
</reference>
<proteinExistence type="predicted"/>
<dbReference type="SUPFAM" id="SSF52047">
    <property type="entry name" value="RNI-like"/>
    <property type="match status" value="1"/>
</dbReference>
<name>A0AAD7TTX0_9APHY</name>
<dbReference type="AlphaFoldDB" id="A0AAD7TTX0"/>
<feature type="domain" description="F-box" evidence="2">
    <location>
        <begin position="57"/>
        <end position="115"/>
    </location>
</feature>
<dbReference type="EMBL" id="JAPEVG010000121">
    <property type="protein sequence ID" value="KAJ8482131.1"/>
    <property type="molecule type" value="Genomic_DNA"/>
</dbReference>
<organism evidence="3 4">
    <name type="scientific">Trametes cubensis</name>
    <dbReference type="NCBI Taxonomy" id="1111947"/>
    <lineage>
        <taxon>Eukaryota</taxon>
        <taxon>Fungi</taxon>
        <taxon>Dikarya</taxon>
        <taxon>Basidiomycota</taxon>
        <taxon>Agaricomycotina</taxon>
        <taxon>Agaricomycetes</taxon>
        <taxon>Polyporales</taxon>
        <taxon>Polyporaceae</taxon>
        <taxon>Trametes</taxon>
    </lineage>
</organism>
<feature type="region of interest" description="Disordered" evidence="1">
    <location>
        <begin position="597"/>
        <end position="616"/>
    </location>
</feature>